<keyword evidence="1" id="KW-1133">Transmembrane helix</keyword>
<dbReference type="EMBL" id="CP054139">
    <property type="protein sequence ID" value="QKJ30169.1"/>
    <property type="molecule type" value="Genomic_DNA"/>
</dbReference>
<keyword evidence="6" id="KW-1185">Reference proteome</keyword>
<evidence type="ECO:0000259" key="4">
    <source>
        <dbReference type="Pfam" id="PF12969"/>
    </source>
</evidence>
<name>A0A7D4QSP5_9SPHI</name>
<feature type="transmembrane region" description="Helical" evidence="1">
    <location>
        <begin position="748"/>
        <end position="776"/>
    </location>
</feature>
<gene>
    <name evidence="5" type="ORF">HQ865_10480</name>
</gene>
<keyword evidence="2" id="KW-0732">Signal</keyword>
<dbReference type="Gene3D" id="3.10.620.30">
    <property type="match status" value="1"/>
</dbReference>
<dbReference type="InterPro" id="IPR024618">
    <property type="entry name" value="DUF3857"/>
</dbReference>
<accession>A0A7D4QSP5</accession>
<dbReference type="InterPro" id="IPR038765">
    <property type="entry name" value="Papain-like_cys_pep_sf"/>
</dbReference>
<feature type="domain" description="Transglutaminase-like" evidence="3">
    <location>
        <begin position="291"/>
        <end position="399"/>
    </location>
</feature>
<feature type="transmembrane region" description="Helical" evidence="1">
    <location>
        <begin position="699"/>
        <end position="728"/>
    </location>
</feature>
<evidence type="ECO:0000313" key="6">
    <source>
        <dbReference type="Proteomes" id="UP000505355"/>
    </source>
</evidence>
<dbReference type="SUPFAM" id="SSF54001">
    <property type="entry name" value="Cysteine proteinases"/>
    <property type="match status" value="1"/>
</dbReference>
<feature type="transmembrane region" description="Helical" evidence="1">
    <location>
        <begin position="817"/>
        <end position="834"/>
    </location>
</feature>
<feature type="chain" id="PRO_5028894421" evidence="2">
    <location>
        <begin position="28"/>
        <end position="863"/>
    </location>
</feature>
<feature type="transmembrane region" description="Helical" evidence="1">
    <location>
        <begin position="788"/>
        <end position="805"/>
    </location>
</feature>
<protein>
    <submittedName>
        <fullName evidence="5">DUF3857 domain-containing protein</fullName>
    </submittedName>
</protein>
<reference evidence="5 6" key="1">
    <citation type="submission" date="2020-05" db="EMBL/GenBank/DDBJ databases">
        <title>Mucilaginibacter mali sp. nov.</title>
        <authorList>
            <person name="Kim H.S."/>
            <person name="Lee K.C."/>
            <person name="Suh M.K."/>
            <person name="Kim J.-S."/>
            <person name="Han K.-I."/>
            <person name="Eom M.K."/>
            <person name="Shin Y.K."/>
            <person name="Lee J.-S."/>
        </authorList>
    </citation>
    <scope>NUCLEOTIDE SEQUENCE [LARGE SCALE GENOMIC DNA]</scope>
    <source>
        <strain evidence="5 6">G2-14</strain>
    </source>
</reference>
<proteinExistence type="predicted"/>
<dbReference type="Pfam" id="PF12969">
    <property type="entry name" value="DUF3857"/>
    <property type="match status" value="1"/>
</dbReference>
<evidence type="ECO:0000313" key="5">
    <source>
        <dbReference type="EMBL" id="QKJ30169.1"/>
    </source>
</evidence>
<sequence length="863" mass="97864">MRYCKIRAFAIGLSVLLLSGLVKTAGAANPVVHISPRPLWISALKPYDQRPPARSIENGYFLMLFERQMDVDRAADYHHFIREIVSEAGIQNGSQISVSFDPAYERLDFHEIVVWRDNKPQNRLNPADFKVMADEQDFSKFIYQGSYSANYIIPDIRKGDRIEYSYTITGRNPVFGGRFCQDLYIQGGQVIAHQYLSLQASASRKLYVKNFNKVPNPVITTANGAKHYVWESFQVPAADDLGNSPGWYDTYANIQVSEYDNWAQVINWALAVNPVSSALHGELAQRVAKLKAEAGNDKEKYFRLAVKMVQDEVRYMGIEIGEYSHRANQPERVFNQRYGDCKDKALLLVSILRANNIQADMVLVNTSLQDKVERLLPTTDAFNHAVAVATVNGKQVWVDATMSYQRGKGTDLYFPKYGKGLQLKPGNTGLVDIPVTKLGKITSREKYTVTKVSDKVRLDVTSTYTLDEADDIRSRLASNGLYTTEKNYLKYYAKIYPKIEKRDSLIVKDDEERNELTTIESYLIPDFFTRDTTVVGKFTAGFYANSIDEQLPTITNQTKNPVTLNYPYDIDYTIEVVLPSGWGIADRQYDVKRDAYHFNSDYTAKGNSLLLHYQFSFLKDFIPVDQLEQARQDISLLRDSKLSYSFSYTPGAGNYDTAGIKLHPNVWMIALALITLVICVGLAIWIYHIETPGIVFAHGASFVAIGGWLILVLIGLFITPFIVANTFITGDYFSMSAWNLYTDTGRSSAIRALIVWETIGYTLIFCLAVFCLVLFLNKRDILPKTITVYLGFIVVFNLVDYLLSLRLHSDTVNYTTGYAMVRSIIAAAIWIPYFRRSERVHETFIVPHPPYNFSYEKPGPPAE</sequence>
<dbReference type="KEGG" id="mmab:HQ865_10480"/>
<dbReference type="Pfam" id="PF01841">
    <property type="entry name" value="Transglut_core"/>
    <property type="match status" value="1"/>
</dbReference>
<dbReference type="Proteomes" id="UP000505355">
    <property type="component" value="Chromosome"/>
</dbReference>
<keyword evidence="1" id="KW-0472">Membrane</keyword>
<evidence type="ECO:0000256" key="2">
    <source>
        <dbReference type="SAM" id="SignalP"/>
    </source>
</evidence>
<organism evidence="5 6">
    <name type="scientific">Mucilaginibacter mali</name>
    <dbReference type="NCBI Taxonomy" id="2740462"/>
    <lineage>
        <taxon>Bacteria</taxon>
        <taxon>Pseudomonadati</taxon>
        <taxon>Bacteroidota</taxon>
        <taxon>Sphingobacteriia</taxon>
        <taxon>Sphingobacteriales</taxon>
        <taxon>Sphingobacteriaceae</taxon>
        <taxon>Mucilaginibacter</taxon>
    </lineage>
</organism>
<dbReference type="InterPro" id="IPR019690">
    <property type="entry name" value="DUF2569"/>
</dbReference>
<evidence type="ECO:0000256" key="1">
    <source>
        <dbReference type="SAM" id="Phobius"/>
    </source>
</evidence>
<dbReference type="Pfam" id="PF10754">
    <property type="entry name" value="DUF2569"/>
    <property type="match status" value="1"/>
</dbReference>
<feature type="domain" description="DUF3857" evidence="4">
    <location>
        <begin position="76"/>
        <end position="237"/>
    </location>
</feature>
<dbReference type="Gene3D" id="2.60.40.3140">
    <property type="match status" value="1"/>
</dbReference>
<dbReference type="InterPro" id="IPR002931">
    <property type="entry name" value="Transglutaminase-like"/>
</dbReference>
<evidence type="ECO:0000259" key="3">
    <source>
        <dbReference type="Pfam" id="PF01841"/>
    </source>
</evidence>
<dbReference type="RefSeq" id="WP_173414856.1">
    <property type="nucleotide sequence ID" value="NZ_CP054139.1"/>
</dbReference>
<feature type="transmembrane region" description="Helical" evidence="1">
    <location>
        <begin position="666"/>
        <end position="687"/>
    </location>
</feature>
<keyword evidence="1" id="KW-0812">Transmembrane</keyword>
<feature type="signal peptide" evidence="2">
    <location>
        <begin position="1"/>
        <end position="27"/>
    </location>
</feature>
<dbReference type="AlphaFoldDB" id="A0A7D4QSP5"/>